<feature type="signal peptide" evidence="4">
    <location>
        <begin position="1"/>
        <end position="23"/>
    </location>
</feature>
<dbReference type="Pfam" id="PF00207">
    <property type="entry name" value="A2M"/>
    <property type="match status" value="1"/>
</dbReference>
<name>A0A6I3KL99_9HYPH</name>
<evidence type="ECO:0000256" key="2">
    <source>
        <dbReference type="ARBA" id="ARBA00022729"/>
    </source>
</evidence>
<dbReference type="Gene3D" id="1.50.10.20">
    <property type="match status" value="1"/>
</dbReference>
<dbReference type="InterPro" id="IPR041462">
    <property type="entry name" value="Bact_A2M_MG6"/>
</dbReference>
<dbReference type="Gene3D" id="2.60.40.1930">
    <property type="match status" value="1"/>
</dbReference>
<comment type="similarity">
    <text evidence="1">Belongs to the protease inhibitor I39 (alpha-2-macroglobulin) family. Bacterial alpha-2-macroglobulin subfamily.</text>
</comment>
<dbReference type="InterPro" id="IPR019742">
    <property type="entry name" value="MacrogloblnA2_CS"/>
</dbReference>
<sequence>MPLLARLILALTLLLPPLAPVMAQTSQAVHPFAHQGVKEDSQRYEAYLKSNWKLSGKSAADLRREGDRALRSDARAASRAFAGAAVADGRDADAWIGLARSLLAIPADPNKDSERYDLPVNASGAAYIAYERAKDDPQKARALAVLGDALVRRSYWRPALDALKISLALADNGAVRESYDKLRTEHGFRMTDYKAEAETASPRLCLQFSEGLARGQVDFAKFVSVDGKDPQSVTPENEQLCIDGLSHGQRYKVQVREGLPSAVEEELTKTIDIAVYVPDRKPFVRFSGKSYVLPSRGQQGIPLVSINTAKVEVEVYRIGDRNLVGALENGDFQRQLQGYELEQIRARTGEKIFSGSMDVPQKLNEEITTALPVTDAVGKLKPGVYVMIAKPTQKSKNDYGSEATQWFIVSDLGLTAFSGDDGVHAFVRSLADTNPSADVNVKLIARNNEVLGTAKTDARGYARFESGLSRGEGGLQPALLMAESSTGEYAFLDLTSGAFDLSDRGVKGREPPGPLDGFIYTERGVYRPGEDVHIAALVRDGAGKAATLPVTLIVSRPDGVEHARYTLKDRGLGGRDITLPLAPSSQTGTWRAKLHTDPDKDPITQVTFLVEDFVPERLDLKLEPPAAALSPQETQTIKAVGRYLYGPPAADLAIEGDIVVKPSKKDVEGYPGFQFGQADETIEPVRKPLDAATTTDAEGIAQVAVTLPPVTQTAKPLEASVILRLRESGGRTIERSISIPVDLHQARIGIKPLFKGTDLDEKQTASFEVVQLDSTGKRAAADGLTWVLNRLDTNWQWYRRDGQWNYEAVTLTRKVADGTISTTADGAFAKIDANVDWGRYKLEIVSADPNGPSASVTFNAGWYTAASEAESPEILDVALDRAGYKPGDTAKLRIATKQGGKALISVLSGGLLSMQEIDVPNGGGEADVKVGEGWGAGAYVTAMLYRPLDEGLKRMPSRAIGVQWLGLDQAENTLKVELGTPEKIKSGTTLTVPVKVDGLKAGEEARVTLAAVDLGILNLTRFQTPSPESWFYAQRRMGLEIRDFYGRLIDGMRAERGTLRSGGDGGADMGLQGSPPVEATVAEFSGIVTIGADGTAKVDFDIPDFNGTVRVMAVAWSADKLGHGQSDVIVRDAVALTASGPRFLTLGDEARLDIAVHNVEGPQAAYKVELINGENAVHTASLDLKANERRSEHVPVKPETVGLVEYDIRVTGPNGIDVKRHLTFDVKPPAGDIKRTTIAKLKAGGNISLSPDLVRDMIASRTRVSIAVGPIATLDIPALLTSLDRYPYGCAEQTVSRALPLVYANAVAAQLGIAPDKELKARVQAAVDRVFDMQDSGGAFGVWGPVTTDLWLTGYVTDFLTRAKEQGFVVNPQGFNQALDRLQNFIAYAEDFQKGGEDRAYALYVLARNGRAPIGDLRYYADTRLDRFSTPLAKAQLGAALAMMGDKPRAETAFASALDALDLPEATGLGGYRADYGSDLRDSAALVTLATETRVSNVEAPKLVNVIAQAYTGRSYTSTQEQAWMLMAAHALAEEGNDLKLIVNGAPVVGAVTRAMSAEELLKSPLTVTNDGTAPVDAVVSVIGSALTPEPPVSKGFTIERSYYTLDGTPVDLKSATGGTAQIQQNERLVAVVKISATDPGGRVLLVDRLPAGFEIDNPRLVDSGDVKALDWLKTTVQPEHSEFRDDRFVAAFNFSSAGSEQATAEGESTPDGQAVTKGPAASATVAYMVRAVTPGAFVHPAATVEDMYRPERYARSAAGKLTVTPGK</sequence>
<dbReference type="Pfam" id="PF01835">
    <property type="entry name" value="MG2"/>
    <property type="match status" value="1"/>
</dbReference>
<protein>
    <submittedName>
        <fullName evidence="7">Alpha-2-macroglobulin family protein</fullName>
    </submittedName>
</protein>
<dbReference type="SMART" id="SM01419">
    <property type="entry name" value="Thiol-ester_cl"/>
    <property type="match status" value="1"/>
</dbReference>
<dbReference type="InterPro" id="IPR008930">
    <property type="entry name" value="Terpenoid_cyclase/PrenylTrfase"/>
</dbReference>
<dbReference type="Pfam" id="PF07678">
    <property type="entry name" value="TED_complement"/>
    <property type="match status" value="1"/>
</dbReference>
<evidence type="ECO:0000259" key="6">
    <source>
        <dbReference type="SMART" id="SM01360"/>
    </source>
</evidence>
<reference evidence="7 8" key="1">
    <citation type="submission" date="2019-11" db="EMBL/GenBank/DDBJ databases">
        <title>Identification of a novel strain.</title>
        <authorList>
            <person name="Xu Q."/>
            <person name="Wang G."/>
        </authorList>
    </citation>
    <scope>NUCLEOTIDE SEQUENCE [LARGE SCALE GENOMIC DNA]</scope>
    <source>
        <strain evidence="8">xq</strain>
    </source>
</reference>
<feature type="domain" description="Alpha-2-macroglobulin bait region" evidence="5">
    <location>
        <begin position="875"/>
        <end position="1019"/>
    </location>
</feature>
<dbReference type="PANTHER" id="PTHR40094">
    <property type="entry name" value="ALPHA-2-MACROGLOBULIN HOMOLOG"/>
    <property type="match status" value="1"/>
</dbReference>
<dbReference type="CDD" id="cd02891">
    <property type="entry name" value="A2M_like"/>
    <property type="match status" value="1"/>
</dbReference>
<dbReference type="SMART" id="SM01360">
    <property type="entry name" value="A2M"/>
    <property type="match status" value="1"/>
</dbReference>
<evidence type="ECO:0000259" key="5">
    <source>
        <dbReference type="SMART" id="SM01359"/>
    </source>
</evidence>
<dbReference type="Pfam" id="PF21142">
    <property type="entry name" value="A2M_bMG2"/>
    <property type="match status" value="1"/>
</dbReference>
<feature type="domain" description="Alpha-2-macroglobulin" evidence="6">
    <location>
        <begin position="1081"/>
        <end position="1170"/>
    </location>
</feature>
<keyword evidence="3" id="KW-1015">Disulfide bond</keyword>
<dbReference type="InterPro" id="IPR047565">
    <property type="entry name" value="Alpha-macroglob_thiol-ester_cl"/>
</dbReference>
<dbReference type="InterPro" id="IPR051802">
    <property type="entry name" value="YfhM-like"/>
</dbReference>
<comment type="caution">
    <text evidence="7">The sequence shown here is derived from an EMBL/GenBank/DDBJ whole genome shotgun (WGS) entry which is preliminary data.</text>
</comment>
<dbReference type="PROSITE" id="PS00477">
    <property type="entry name" value="ALPHA_2_MACROGLOBULIN"/>
    <property type="match status" value="1"/>
</dbReference>
<gene>
    <name evidence="7" type="ORF">GIW81_12735</name>
</gene>
<feature type="chain" id="PRO_5026304223" evidence="4">
    <location>
        <begin position="24"/>
        <end position="1768"/>
    </location>
</feature>
<dbReference type="InterPro" id="IPR049120">
    <property type="entry name" value="A2M_bMG2"/>
</dbReference>
<dbReference type="EMBL" id="WMBQ01000002">
    <property type="protein sequence ID" value="MTD95199.1"/>
    <property type="molecule type" value="Genomic_DNA"/>
</dbReference>
<evidence type="ECO:0000256" key="1">
    <source>
        <dbReference type="ARBA" id="ARBA00010556"/>
    </source>
</evidence>
<dbReference type="SMART" id="SM01359">
    <property type="entry name" value="A2M_N_2"/>
    <property type="match status" value="1"/>
</dbReference>
<dbReference type="SUPFAM" id="SSF48239">
    <property type="entry name" value="Terpenoid cyclases/Protein prenyltransferases"/>
    <property type="match status" value="1"/>
</dbReference>
<dbReference type="PANTHER" id="PTHR40094:SF1">
    <property type="entry name" value="UBIQUITIN DOMAIN-CONTAINING PROTEIN"/>
    <property type="match status" value="1"/>
</dbReference>
<dbReference type="Pfam" id="PF17972">
    <property type="entry name" value="bMG5"/>
    <property type="match status" value="1"/>
</dbReference>
<dbReference type="Pfam" id="PF17962">
    <property type="entry name" value="bMG6"/>
    <property type="match status" value="1"/>
</dbReference>
<dbReference type="InterPro" id="IPR011626">
    <property type="entry name" value="Alpha-macroglobulin_TED"/>
</dbReference>
<dbReference type="InterPro" id="IPR002890">
    <property type="entry name" value="MG2"/>
</dbReference>
<dbReference type="Proteomes" id="UP000440694">
    <property type="component" value="Unassembled WGS sequence"/>
</dbReference>
<dbReference type="InterPro" id="IPR021868">
    <property type="entry name" value="Alpha_2_Macroglob_MG3"/>
</dbReference>
<dbReference type="Pfam" id="PF11974">
    <property type="entry name" value="bMG3"/>
    <property type="match status" value="1"/>
</dbReference>
<evidence type="ECO:0000256" key="4">
    <source>
        <dbReference type="SAM" id="SignalP"/>
    </source>
</evidence>
<dbReference type="InterPro" id="IPR011625">
    <property type="entry name" value="A2M_N_BRD"/>
</dbReference>
<proteinExistence type="inferred from homology"/>
<dbReference type="Pfam" id="PF07703">
    <property type="entry name" value="A2M_BRD"/>
    <property type="match status" value="1"/>
</dbReference>
<dbReference type="InterPro" id="IPR041203">
    <property type="entry name" value="Bact_A2M_MG5"/>
</dbReference>
<dbReference type="InterPro" id="IPR001599">
    <property type="entry name" value="Macroglobln_a2"/>
</dbReference>
<evidence type="ECO:0000313" key="8">
    <source>
        <dbReference type="Proteomes" id="UP000440694"/>
    </source>
</evidence>
<dbReference type="PIRSF" id="PIRSF038980">
    <property type="entry name" value="A2M_bac"/>
    <property type="match status" value="1"/>
</dbReference>
<dbReference type="RefSeq" id="WP_154739764.1">
    <property type="nucleotide sequence ID" value="NZ_WMBQ01000002.1"/>
</dbReference>
<dbReference type="InterPro" id="IPR041246">
    <property type="entry name" value="Bact_MG10"/>
</dbReference>
<dbReference type="GO" id="GO:0004866">
    <property type="term" value="F:endopeptidase inhibitor activity"/>
    <property type="evidence" value="ECO:0007669"/>
    <property type="project" value="InterPro"/>
</dbReference>
<evidence type="ECO:0000256" key="3">
    <source>
        <dbReference type="ARBA" id="ARBA00023157"/>
    </source>
</evidence>
<keyword evidence="8" id="KW-1185">Reference proteome</keyword>
<organism evidence="7 8">
    <name type="scientific">Hyphomicrobium album</name>
    <dbReference type="NCBI Taxonomy" id="2665159"/>
    <lineage>
        <taxon>Bacteria</taxon>
        <taxon>Pseudomonadati</taxon>
        <taxon>Pseudomonadota</taxon>
        <taxon>Alphaproteobacteria</taxon>
        <taxon>Hyphomicrobiales</taxon>
        <taxon>Hyphomicrobiaceae</taxon>
        <taxon>Hyphomicrobium</taxon>
    </lineage>
</organism>
<evidence type="ECO:0000313" key="7">
    <source>
        <dbReference type="EMBL" id="MTD95199.1"/>
    </source>
</evidence>
<accession>A0A6I3KL99</accession>
<dbReference type="InterPro" id="IPR026284">
    <property type="entry name" value="A2MG_proteobact"/>
</dbReference>
<dbReference type="GO" id="GO:0005615">
    <property type="term" value="C:extracellular space"/>
    <property type="evidence" value="ECO:0007669"/>
    <property type="project" value="InterPro"/>
</dbReference>
<keyword evidence="2 4" id="KW-0732">Signal</keyword>
<dbReference type="Pfam" id="PF17973">
    <property type="entry name" value="bMG10"/>
    <property type="match status" value="2"/>
</dbReference>